<dbReference type="InterPro" id="IPR050807">
    <property type="entry name" value="TransReg_Diox_bact_type"/>
</dbReference>
<dbReference type="InterPro" id="IPR010982">
    <property type="entry name" value="Lambda_DNA-bd_dom_sf"/>
</dbReference>
<dbReference type="SUPFAM" id="SSF47413">
    <property type="entry name" value="lambda repressor-like DNA-binding domains"/>
    <property type="match status" value="1"/>
</dbReference>
<keyword evidence="4" id="KW-1185">Reference proteome</keyword>
<dbReference type="InterPro" id="IPR014710">
    <property type="entry name" value="RmlC-like_jellyroll"/>
</dbReference>
<dbReference type="AlphaFoldDB" id="A0A157SL58"/>
<reference evidence="3 4" key="1">
    <citation type="submission" date="2016-04" db="EMBL/GenBank/DDBJ databases">
        <authorList>
            <consortium name="Pathogen Informatics"/>
        </authorList>
    </citation>
    <scope>NUCLEOTIDE SEQUENCE [LARGE SCALE GENOMIC DNA]</scope>
    <source>
        <strain evidence="3 4">H050680373</strain>
    </source>
</reference>
<dbReference type="EMBL" id="FKIF01000007">
    <property type="protein sequence ID" value="SAI71034.1"/>
    <property type="molecule type" value="Genomic_DNA"/>
</dbReference>
<dbReference type="CDD" id="cd02209">
    <property type="entry name" value="cupin_XRE_C"/>
    <property type="match status" value="1"/>
</dbReference>
<dbReference type="PANTHER" id="PTHR46797:SF20">
    <property type="entry name" value="BLR4304 PROTEIN"/>
    <property type="match status" value="1"/>
</dbReference>
<dbReference type="Pfam" id="PF07883">
    <property type="entry name" value="Cupin_2"/>
    <property type="match status" value="1"/>
</dbReference>
<proteinExistence type="predicted"/>
<dbReference type="CDD" id="cd00093">
    <property type="entry name" value="HTH_XRE"/>
    <property type="match status" value="1"/>
</dbReference>
<dbReference type="PANTHER" id="PTHR46797">
    <property type="entry name" value="HTH-TYPE TRANSCRIPTIONAL REGULATOR"/>
    <property type="match status" value="1"/>
</dbReference>
<dbReference type="Pfam" id="PF01381">
    <property type="entry name" value="HTH_3"/>
    <property type="match status" value="1"/>
</dbReference>
<dbReference type="STRING" id="288768.SAMEA3906486_03315"/>
<dbReference type="GO" id="GO:0003700">
    <property type="term" value="F:DNA-binding transcription factor activity"/>
    <property type="evidence" value="ECO:0007669"/>
    <property type="project" value="TreeGrafter"/>
</dbReference>
<dbReference type="PROSITE" id="PS50943">
    <property type="entry name" value="HTH_CROC1"/>
    <property type="match status" value="1"/>
</dbReference>
<sequence>MASSSSSAAPDILGKEAMGRRLRAERKARKMTLQTLSAASGIAVSTLSKAELGQIALSYEKFASLARALDIDMTRLFRRGDGEPPAATPTYVKGRLDDSLDYVTDNYHYRLLLGDYPDKKMTPMLGIIESRSVDEFEEYVRHPGQEFVIVLSGKVRIQFENGESVVLSRFESAYFSSGIGHVYLSMSARPAHVLAVCTDLDTFPAAPPRGGARWKRKDG</sequence>
<dbReference type="Gene3D" id="1.10.260.40">
    <property type="entry name" value="lambda repressor-like DNA-binding domains"/>
    <property type="match status" value="1"/>
</dbReference>
<evidence type="ECO:0000259" key="2">
    <source>
        <dbReference type="PROSITE" id="PS50943"/>
    </source>
</evidence>
<dbReference type="SMART" id="SM00530">
    <property type="entry name" value="HTH_XRE"/>
    <property type="match status" value="1"/>
</dbReference>
<dbReference type="GO" id="GO:0003677">
    <property type="term" value="F:DNA binding"/>
    <property type="evidence" value="ECO:0007669"/>
    <property type="project" value="UniProtKB-KW"/>
</dbReference>
<accession>A0A157SL58</accession>
<dbReference type="InterPro" id="IPR013096">
    <property type="entry name" value="Cupin_2"/>
</dbReference>
<protein>
    <submittedName>
        <fullName evidence="3">Transcriptional regulator</fullName>
    </submittedName>
</protein>
<organism evidence="3 4">
    <name type="scientific">Bordetella ansorpii</name>
    <dbReference type="NCBI Taxonomy" id="288768"/>
    <lineage>
        <taxon>Bacteria</taxon>
        <taxon>Pseudomonadati</taxon>
        <taxon>Pseudomonadota</taxon>
        <taxon>Betaproteobacteria</taxon>
        <taxon>Burkholderiales</taxon>
        <taxon>Alcaligenaceae</taxon>
        <taxon>Bordetella</taxon>
    </lineage>
</organism>
<gene>
    <name evidence="3" type="ORF">SAMEA3906486_03315</name>
</gene>
<dbReference type="SUPFAM" id="SSF51182">
    <property type="entry name" value="RmlC-like cupins"/>
    <property type="match status" value="1"/>
</dbReference>
<dbReference type="InterPro" id="IPR011051">
    <property type="entry name" value="RmlC_Cupin_sf"/>
</dbReference>
<dbReference type="InterPro" id="IPR001387">
    <property type="entry name" value="Cro/C1-type_HTH"/>
</dbReference>
<feature type="domain" description="HTH cro/C1-type" evidence="2">
    <location>
        <begin position="22"/>
        <end position="76"/>
    </location>
</feature>
<dbReference type="GO" id="GO:0005829">
    <property type="term" value="C:cytosol"/>
    <property type="evidence" value="ECO:0007669"/>
    <property type="project" value="TreeGrafter"/>
</dbReference>
<name>A0A157SL58_9BORD</name>
<dbReference type="RefSeq" id="WP_066129260.1">
    <property type="nucleotide sequence ID" value="NZ_FKIF01000007.1"/>
</dbReference>
<keyword evidence="1" id="KW-0238">DNA-binding</keyword>
<evidence type="ECO:0000313" key="3">
    <source>
        <dbReference type="EMBL" id="SAI71034.1"/>
    </source>
</evidence>
<dbReference type="Proteomes" id="UP000076848">
    <property type="component" value="Unassembled WGS sequence"/>
</dbReference>
<evidence type="ECO:0000313" key="4">
    <source>
        <dbReference type="Proteomes" id="UP000076848"/>
    </source>
</evidence>
<dbReference type="Gene3D" id="2.60.120.10">
    <property type="entry name" value="Jelly Rolls"/>
    <property type="match status" value="1"/>
</dbReference>
<evidence type="ECO:0000256" key="1">
    <source>
        <dbReference type="ARBA" id="ARBA00023125"/>
    </source>
</evidence>